<evidence type="ECO:0000313" key="1">
    <source>
        <dbReference type="EMBL" id="RHN80253.1"/>
    </source>
</evidence>
<dbReference type="AlphaFoldDB" id="A0A396JVA0"/>
<reference evidence="2" key="1">
    <citation type="journal article" date="2018" name="Nat. Plants">
        <title>Whole-genome landscape of Medicago truncatula symbiotic genes.</title>
        <authorList>
            <person name="Pecrix Y."/>
            <person name="Staton S.E."/>
            <person name="Sallet E."/>
            <person name="Lelandais-Briere C."/>
            <person name="Moreau S."/>
            <person name="Carrere S."/>
            <person name="Blein T."/>
            <person name="Jardinaud M.F."/>
            <person name="Latrasse D."/>
            <person name="Zouine M."/>
            <person name="Zahm M."/>
            <person name="Kreplak J."/>
            <person name="Mayjonade B."/>
            <person name="Satge C."/>
            <person name="Perez M."/>
            <person name="Cauet S."/>
            <person name="Marande W."/>
            <person name="Chantry-Darmon C."/>
            <person name="Lopez-Roques C."/>
            <person name="Bouchez O."/>
            <person name="Berard A."/>
            <person name="Debelle F."/>
            <person name="Munos S."/>
            <person name="Bendahmane A."/>
            <person name="Berges H."/>
            <person name="Niebel A."/>
            <person name="Buitink J."/>
            <person name="Frugier F."/>
            <person name="Benhamed M."/>
            <person name="Crespi M."/>
            <person name="Gouzy J."/>
            <person name="Gamas P."/>
        </authorList>
    </citation>
    <scope>NUCLEOTIDE SEQUENCE [LARGE SCALE GENOMIC DNA]</scope>
    <source>
        <strain evidence="2">cv. Jemalong A17</strain>
    </source>
</reference>
<accession>A0A396JVA0</accession>
<evidence type="ECO:0000313" key="2">
    <source>
        <dbReference type="Proteomes" id="UP000265566"/>
    </source>
</evidence>
<proteinExistence type="predicted"/>
<gene>
    <name evidence="1" type="ORF">MtrunA17_Chr1g0186251</name>
</gene>
<dbReference type="Gramene" id="rna4155">
    <property type="protein sequence ID" value="RHN80253.1"/>
    <property type="gene ID" value="gene4155"/>
</dbReference>
<name>A0A396JVA0_MEDTR</name>
<organism evidence="1 2">
    <name type="scientific">Medicago truncatula</name>
    <name type="common">Barrel medic</name>
    <name type="synonym">Medicago tribuloides</name>
    <dbReference type="NCBI Taxonomy" id="3880"/>
    <lineage>
        <taxon>Eukaryota</taxon>
        <taxon>Viridiplantae</taxon>
        <taxon>Streptophyta</taxon>
        <taxon>Embryophyta</taxon>
        <taxon>Tracheophyta</taxon>
        <taxon>Spermatophyta</taxon>
        <taxon>Magnoliopsida</taxon>
        <taxon>eudicotyledons</taxon>
        <taxon>Gunneridae</taxon>
        <taxon>Pentapetalae</taxon>
        <taxon>rosids</taxon>
        <taxon>fabids</taxon>
        <taxon>Fabales</taxon>
        <taxon>Fabaceae</taxon>
        <taxon>Papilionoideae</taxon>
        <taxon>50 kb inversion clade</taxon>
        <taxon>NPAAA clade</taxon>
        <taxon>Hologalegina</taxon>
        <taxon>IRL clade</taxon>
        <taxon>Trifolieae</taxon>
        <taxon>Medicago</taxon>
    </lineage>
</organism>
<comment type="caution">
    <text evidence="1">The sequence shown here is derived from an EMBL/GenBank/DDBJ whole genome shotgun (WGS) entry which is preliminary data.</text>
</comment>
<dbReference type="Proteomes" id="UP000265566">
    <property type="component" value="Chromosome 1"/>
</dbReference>
<dbReference type="EMBL" id="PSQE01000001">
    <property type="protein sequence ID" value="RHN80253.1"/>
    <property type="molecule type" value="Genomic_DNA"/>
</dbReference>
<protein>
    <submittedName>
        <fullName evidence="1">Uncharacterized protein</fullName>
    </submittedName>
</protein>
<sequence>MLRFLFYSYFLLQQKLMEQYIRNVKLMSIVDKYGLLLSALITNVNQFYEYQTHESTQTPNQEECFVMLPK</sequence>